<feature type="compositionally biased region" description="Polar residues" evidence="1">
    <location>
        <begin position="41"/>
        <end position="55"/>
    </location>
</feature>
<evidence type="ECO:0000256" key="1">
    <source>
        <dbReference type="SAM" id="MobiDB-lite"/>
    </source>
</evidence>
<name>A0AAD5QVY9_PARTN</name>
<evidence type="ECO:0000313" key="2">
    <source>
        <dbReference type="EMBL" id="KAJ1363744.1"/>
    </source>
</evidence>
<keyword evidence="3" id="KW-1185">Reference proteome</keyword>
<comment type="caution">
    <text evidence="2">The sequence shown here is derived from an EMBL/GenBank/DDBJ whole genome shotgun (WGS) entry which is preliminary data.</text>
</comment>
<organism evidence="2 3">
    <name type="scientific">Parelaphostrongylus tenuis</name>
    <name type="common">Meningeal worm</name>
    <dbReference type="NCBI Taxonomy" id="148309"/>
    <lineage>
        <taxon>Eukaryota</taxon>
        <taxon>Metazoa</taxon>
        <taxon>Ecdysozoa</taxon>
        <taxon>Nematoda</taxon>
        <taxon>Chromadorea</taxon>
        <taxon>Rhabditida</taxon>
        <taxon>Rhabditina</taxon>
        <taxon>Rhabditomorpha</taxon>
        <taxon>Strongyloidea</taxon>
        <taxon>Metastrongylidae</taxon>
        <taxon>Parelaphostrongylus</taxon>
    </lineage>
</organism>
<reference evidence="2" key="1">
    <citation type="submission" date="2021-06" db="EMBL/GenBank/DDBJ databases">
        <title>Parelaphostrongylus tenuis whole genome reference sequence.</title>
        <authorList>
            <person name="Garwood T.J."/>
            <person name="Larsen P.A."/>
            <person name="Fountain-Jones N.M."/>
            <person name="Garbe J.R."/>
            <person name="Macchietto M.G."/>
            <person name="Kania S.A."/>
            <person name="Gerhold R.W."/>
            <person name="Richards J.E."/>
            <person name="Wolf T.M."/>
        </authorList>
    </citation>
    <scope>NUCLEOTIDE SEQUENCE</scope>
    <source>
        <strain evidence="2">MNPRO001-30</strain>
        <tissue evidence="2">Meninges</tissue>
    </source>
</reference>
<sequence length="148" mass="16607">MEKPFQWFLPTRGRTHSSERSESRKPIPAPRATIDDRTQSRRSGSPSLPKQTSFNRPAKTVILGPSEVALKPNCCQPIPKVRQKSSYAAIRQNPSLKSFTHKNGNIGLTSSCTRSGESPYEVLKNMKHINPLRAALDRFSKAARKFCE</sequence>
<gene>
    <name evidence="2" type="ORF">KIN20_023671</name>
</gene>
<protein>
    <submittedName>
        <fullName evidence="2">Uncharacterized protein</fullName>
    </submittedName>
</protein>
<evidence type="ECO:0000313" key="3">
    <source>
        <dbReference type="Proteomes" id="UP001196413"/>
    </source>
</evidence>
<dbReference type="AlphaFoldDB" id="A0AAD5QVY9"/>
<feature type="region of interest" description="Disordered" evidence="1">
    <location>
        <begin position="1"/>
        <end position="57"/>
    </location>
</feature>
<dbReference type="Proteomes" id="UP001196413">
    <property type="component" value="Unassembled WGS sequence"/>
</dbReference>
<accession>A0AAD5QVY9</accession>
<proteinExistence type="predicted"/>
<feature type="compositionally biased region" description="Basic and acidic residues" evidence="1">
    <location>
        <begin position="16"/>
        <end position="25"/>
    </location>
</feature>
<dbReference type="EMBL" id="JAHQIW010004798">
    <property type="protein sequence ID" value="KAJ1363744.1"/>
    <property type="molecule type" value="Genomic_DNA"/>
</dbReference>